<protein>
    <recommendedName>
        <fullName evidence="1">F-box domain-containing protein</fullName>
    </recommendedName>
</protein>
<dbReference type="Gramene" id="TraesCS7A02G567100.1">
    <property type="protein sequence ID" value="TraesCS7A02G567100.1"/>
    <property type="gene ID" value="TraesCS7A02G567100"/>
</dbReference>
<feature type="domain" description="F-box" evidence="1">
    <location>
        <begin position="16"/>
        <end position="56"/>
    </location>
</feature>
<dbReference type="EnsemblPlants" id="TraesCS7A02G567100.1">
    <property type="protein sequence ID" value="TraesCS7A02G567100.1"/>
    <property type="gene ID" value="TraesCS7A02G567100"/>
</dbReference>
<dbReference type="Gramene" id="TraesCAD_scaffold_036477_01G000300.1">
    <property type="protein sequence ID" value="TraesCAD_scaffold_036477_01G000300.1"/>
    <property type="gene ID" value="TraesCAD_scaffold_036477_01G000300"/>
</dbReference>
<dbReference type="PANTHER" id="PTHR32133">
    <property type="entry name" value="OS07G0120400 PROTEIN"/>
    <property type="match status" value="1"/>
</dbReference>
<dbReference type="InterPro" id="IPR036047">
    <property type="entry name" value="F-box-like_dom_sf"/>
</dbReference>
<evidence type="ECO:0000313" key="2">
    <source>
        <dbReference type="EnsemblPlants" id="TraesCS7A02G567100.1"/>
    </source>
</evidence>
<dbReference type="AlphaFoldDB" id="A0A3B6RQK0"/>
<evidence type="ECO:0000259" key="1">
    <source>
        <dbReference type="SMART" id="SM00256"/>
    </source>
</evidence>
<dbReference type="PANTHER" id="PTHR32133:SF266">
    <property type="entry name" value="F-BOX DOMAIN-CONTAINING PROTEIN"/>
    <property type="match status" value="1"/>
</dbReference>
<evidence type="ECO:0000313" key="3">
    <source>
        <dbReference type="Proteomes" id="UP000019116"/>
    </source>
</evidence>
<keyword evidence="3" id="KW-1185">Reference proteome</keyword>
<reference evidence="2" key="2">
    <citation type="submission" date="2018-10" db="UniProtKB">
        <authorList>
            <consortium name="EnsemblPlants"/>
        </authorList>
    </citation>
    <scope>IDENTIFICATION</scope>
</reference>
<reference evidence="2" key="1">
    <citation type="submission" date="2018-08" db="EMBL/GenBank/DDBJ databases">
        <authorList>
            <person name="Rossello M."/>
        </authorList>
    </citation>
    <scope>NUCLEOTIDE SEQUENCE [LARGE SCALE GENOMIC DNA]</scope>
    <source>
        <strain evidence="2">cv. Chinese Spring</strain>
    </source>
</reference>
<dbReference type="Gramene" id="TraesCS7A03G1385400.1">
    <property type="protein sequence ID" value="TraesCS7A03G1385400.1.CDS"/>
    <property type="gene ID" value="TraesCS7A03G1385400"/>
</dbReference>
<dbReference type="Gene3D" id="1.20.1280.50">
    <property type="match status" value="1"/>
</dbReference>
<dbReference type="Pfam" id="PF00646">
    <property type="entry name" value="F-box"/>
    <property type="match status" value="1"/>
</dbReference>
<name>A0A3B6RQK0_WHEAT</name>
<sequence>MIRRRGSSPAAALEDDDMLGEILLRLPPRPSSLPRASAVCKRWRGLITDHGFHRRFYAHHHKPPLLGMNAEVLVCDPITGDRRHVPIPPEFRVGYVKGTVLCAAHDKGHVHGACHSTPFKVVLLVMCHNDSPPLASVYSSESDTWGDIFSAKAPCPIYSGGRLSTLVGNAFYWPLMHANDGILEFDLDRQSLDVLEGPPGTDIPLGHQIIPAKDGTIGIAMLSRHYHDIQMWPRKTIGTHSIPELPPQIEGEKPWVKFILGYDEDTDGIILYVKHNVYMVQLKSMQCRRLFGSWNVTHYHCFKSFYAPGVSM</sequence>
<dbReference type="SUPFAM" id="SSF81383">
    <property type="entry name" value="F-box domain"/>
    <property type="match status" value="1"/>
</dbReference>
<dbReference type="SMART" id="SM00256">
    <property type="entry name" value="FBOX"/>
    <property type="match status" value="1"/>
</dbReference>
<dbReference type="InterPro" id="IPR001810">
    <property type="entry name" value="F-box_dom"/>
</dbReference>
<dbReference type="OrthoDB" id="689874at2759"/>
<dbReference type="Proteomes" id="UP000019116">
    <property type="component" value="Chromosome 7A"/>
</dbReference>
<proteinExistence type="predicted"/>
<accession>A0A3B6RQK0</accession>
<organism evidence="2">
    <name type="scientific">Triticum aestivum</name>
    <name type="common">Wheat</name>
    <dbReference type="NCBI Taxonomy" id="4565"/>
    <lineage>
        <taxon>Eukaryota</taxon>
        <taxon>Viridiplantae</taxon>
        <taxon>Streptophyta</taxon>
        <taxon>Embryophyta</taxon>
        <taxon>Tracheophyta</taxon>
        <taxon>Spermatophyta</taxon>
        <taxon>Magnoliopsida</taxon>
        <taxon>Liliopsida</taxon>
        <taxon>Poales</taxon>
        <taxon>Poaceae</taxon>
        <taxon>BOP clade</taxon>
        <taxon>Pooideae</taxon>
        <taxon>Triticodae</taxon>
        <taxon>Triticeae</taxon>
        <taxon>Triticinae</taxon>
        <taxon>Triticum</taxon>
    </lineage>
</organism>